<comment type="catalytic activity">
    <reaction evidence="1">
        <text>ATP + protein L-histidine = ADP + protein N-phospho-L-histidine.</text>
        <dbReference type="EC" id="2.7.13.3"/>
    </reaction>
</comment>
<sequence>MLDEVVTFEQAMVLDALDVGIVVLDDHGSIVVWNDWIARVTRLGADAVLGRQLTELFPDLRATRLPAVIDDALRIGSSSILTHSLNKLLPLRSEHGQELLHNIMVRPVWSEGARRCLLQINDVTVSVARERVLRERQNARYHAIVDSAPDAIITIGLDRTIQWVNNAAERVFGYAAVELLDQKIDVLLEPPHAAAKDLVELRDSARSLEVTGRRANGELGHFDVSLGRWQADERVFVTTIWRDVTERMAAEVALRDSEGRQRALLEALPQLVWTCDPDGLSDYFNPQWQAYTGASLQEHLGVGWRHAIHVDDREGFIKRWSGALCSGEVFDADVRLRHADGSYRWFKMRSIPVRTPEGAIRRWFGTATDITDHVEARDALRRSNEELEALVVARTREREVALNQLHEAQKMETIGQLTGGVAHDFNNLLAVILGSLSLLKKGLPDDPRTSRLLDGALQGAERGATLTKRLLAFARRQELKLESVQIQKLVPDMMDFLRQSIGPSVTVTIDILPDVQPVKIDANQLELALMNLAVNARDAMPAGGTLTITSRNETSRHCEALQKLPAGDYVRISVTDTGQGMNETTLAKAMEPFFTTKGVGKGTGLGLSMVHGLTAQSGGAMTIDSAIGRGTTVNLWLPCATSADRVNISAGHSPPAKEIASRQLRILLVDDDSLVRMNTAYLLMDLGHSVMEASSGAHALQILDADARFDVMITDYAMPGMTGLDLAIRVKSAKPKLPIVLATGYADLPKDTPIEFPRLAKPYTQDELASALAASLDRSVS</sequence>
<dbReference type="OrthoDB" id="9796100at2"/>
<evidence type="ECO:0000313" key="14">
    <source>
        <dbReference type="EMBL" id="ABJ07557.1"/>
    </source>
</evidence>
<dbReference type="NCBIfam" id="TIGR00229">
    <property type="entry name" value="sensory_box"/>
    <property type="match status" value="3"/>
</dbReference>
<feature type="domain" description="Histidine kinase" evidence="10">
    <location>
        <begin position="420"/>
        <end position="641"/>
    </location>
</feature>
<evidence type="ECO:0000256" key="1">
    <source>
        <dbReference type="ARBA" id="ARBA00000085"/>
    </source>
</evidence>
<dbReference type="STRING" id="316055.RPE_3627"/>
<feature type="domain" description="Response regulatory" evidence="11">
    <location>
        <begin position="665"/>
        <end position="776"/>
    </location>
</feature>
<dbReference type="InterPro" id="IPR013767">
    <property type="entry name" value="PAS_fold"/>
</dbReference>
<keyword evidence="8" id="KW-0902">Two-component regulatory system</keyword>
<feature type="domain" description="PAC" evidence="13">
    <location>
        <begin position="330"/>
        <end position="382"/>
    </location>
</feature>
<dbReference type="InterPro" id="IPR000014">
    <property type="entry name" value="PAS"/>
</dbReference>
<keyword evidence="6 14" id="KW-0418">Kinase</keyword>
<dbReference type="AlphaFoldDB" id="Q07KH7"/>
<dbReference type="SMART" id="SM00387">
    <property type="entry name" value="HATPase_c"/>
    <property type="match status" value="1"/>
</dbReference>
<evidence type="ECO:0000256" key="6">
    <source>
        <dbReference type="ARBA" id="ARBA00022777"/>
    </source>
</evidence>
<dbReference type="PANTHER" id="PTHR43065:SF42">
    <property type="entry name" value="TWO-COMPONENT SENSOR PPRA"/>
    <property type="match status" value="1"/>
</dbReference>
<dbReference type="GO" id="GO:0000155">
    <property type="term" value="F:phosphorelay sensor kinase activity"/>
    <property type="evidence" value="ECO:0007669"/>
    <property type="project" value="InterPro"/>
</dbReference>
<dbReference type="EC" id="2.7.13.3" evidence="2"/>
<keyword evidence="5" id="KW-0547">Nucleotide-binding</keyword>
<dbReference type="InterPro" id="IPR005467">
    <property type="entry name" value="His_kinase_dom"/>
</dbReference>
<dbReference type="InterPro" id="IPR036097">
    <property type="entry name" value="HisK_dim/P_sf"/>
</dbReference>
<evidence type="ECO:0000256" key="3">
    <source>
        <dbReference type="ARBA" id="ARBA00022553"/>
    </source>
</evidence>
<dbReference type="InterPro" id="IPR011006">
    <property type="entry name" value="CheY-like_superfamily"/>
</dbReference>
<dbReference type="SMART" id="SM00086">
    <property type="entry name" value="PAC"/>
    <property type="match status" value="2"/>
</dbReference>
<dbReference type="InterPro" id="IPR013655">
    <property type="entry name" value="PAS_fold_3"/>
</dbReference>
<dbReference type="Gene3D" id="1.10.287.130">
    <property type="match status" value="1"/>
</dbReference>
<dbReference type="InterPro" id="IPR036890">
    <property type="entry name" value="HATPase_C_sf"/>
</dbReference>
<dbReference type="InterPro" id="IPR004358">
    <property type="entry name" value="Sig_transdc_His_kin-like_C"/>
</dbReference>
<dbReference type="InterPro" id="IPR001789">
    <property type="entry name" value="Sig_transdc_resp-reg_receiver"/>
</dbReference>
<evidence type="ECO:0000256" key="2">
    <source>
        <dbReference type="ARBA" id="ARBA00012438"/>
    </source>
</evidence>
<dbReference type="GO" id="GO:0006355">
    <property type="term" value="P:regulation of DNA-templated transcription"/>
    <property type="evidence" value="ECO:0007669"/>
    <property type="project" value="InterPro"/>
</dbReference>
<feature type="domain" description="PAS" evidence="12">
    <location>
        <begin position="137"/>
        <end position="190"/>
    </location>
</feature>
<dbReference type="PROSITE" id="PS50113">
    <property type="entry name" value="PAC"/>
    <property type="match status" value="1"/>
</dbReference>
<evidence type="ECO:0000259" key="12">
    <source>
        <dbReference type="PROSITE" id="PS50112"/>
    </source>
</evidence>
<dbReference type="Pfam" id="PF00989">
    <property type="entry name" value="PAS"/>
    <property type="match status" value="1"/>
</dbReference>
<dbReference type="Pfam" id="PF00512">
    <property type="entry name" value="HisKA"/>
    <property type="match status" value="1"/>
</dbReference>
<dbReference type="PROSITE" id="PS50109">
    <property type="entry name" value="HIS_KIN"/>
    <property type="match status" value="1"/>
</dbReference>
<feature type="domain" description="PAS" evidence="12">
    <location>
        <begin position="13"/>
        <end position="76"/>
    </location>
</feature>
<dbReference type="eggNOG" id="COG3829">
    <property type="taxonomic scope" value="Bacteria"/>
</dbReference>
<keyword evidence="7" id="KW-0067">ATP-binding</keyword>
<reference evidence="14" key="1">
    <citation type="submission" date="2006-09" db="EMBL/GenBank/DDBJ databases">
        <title>Complete sequence of Rhodopseudomonas palustris BisA53.</title>
        <authorList>
            <consortium name="US DOE Joint Genome Institute"/>
            <person name="Copeland A."/>
            <person name="Lucas S."/>
            <person name="Lapidus A."/>
            <person name="Barry K."/>
            <person name="Detter J.C."/>
            <person name="Glavina del Rio T."/>
            <person name="Hammon N."/>
            <person name="Israni S."/>
            <person name="Dalin E."/>
            <person name="Tice H."/>
            <person name="Pitluck S."/>
            <person name="Chain P."/>
            <person name="Malfatti S."/>
            <person name="Shin M."/>
            <person name="Vergez L."/>
            <person name="Schmutz J."/>
            <person name="Larimer F."/>
            <person name="Land M."/>
            <person name="Hauser L."/>
            <person name="Pelletier D.A."/>
            <person name="Kyrpides N."/>
            <person name="Kim E."/>
            <person name="Harwood C.S."/>
            <person name="Oda Y."/>
            <person name="Richardson P."/>
        </authorList>
    </citation>
    <scope>NUCLEOTIDE SEQUENCE [LARGE SCALE GENOMIC DNA]</scope>
    <source>
        <strain evidence="14">BisA53</strain>
    </source>
</reference>
<dbReference type="PROSITE" id="PS50112">
    <property type="entry name" value="PAS"/>
    <property type="match status" value="3"/>
</dbReference>
<dbReference type="CDD" id="cd00082">
    <property type="entry name" value="HisKA"/>
    <property type="match status" value="1"/>
</dbReference>
<dbReference type="SMART" id="SM00091">
    <property type="entry name" value="PAS"/>
    <property type="match status" value="3"/>
</dbReference>
<dbReference type="SUPFAM" id="SSF55874">
    <property type="entry name" value="ATPase domain of HSP90 chaperone/DNA topoisomerase II/histidine kinase"/>
    <property type="match status" value="1"/>
</dbReference>
<dbReference type="eggNOG" id="COG4191">
    <property type="taxonomic scope" value="Bacteria"/>
</dbReference>
<keyword evidence="3 9" id="KW-0597">Phosphoprotein</keyword>
<evidence type="ECO:0000259" key="10">
    <source>
        <dbReference type="PROSITE" id="PS50109"/>
    </source>
</evidence>
<evidence type="ECO:0000256" key="4">
    <source>
        <dbReference type="ARBA" id="ARBA00022679"/>
    </source>
</evidence>
<dbReference type="Pfam" id="PF08447">
    <property type="entry name" value="PAS_3"/>
    <property type="match status" value="1"/>
</dbReference>
<dbReference type="PROSITE" id="PS50110">
    <property type="entry name" value="RESPONSE_REGULATORY"/>
    <property type="match status" value="1"/>
</dbReference>
<proteinExistence type="predicted"/>
<dbReference type="InterPro" id="IPR001610">
    <property type="entry name" value="PAC"/>
</dbReference>
<accession>Q07KH7</accession>
<dbReference type="InterPro" id="IPR003661">
    <property type="entry name" value="HisK_dim/P_dom"/>
</dbReference>
<gene>
    <name evidence="14" type="ordered locus">RPE_3627</name>
</gene>
<protein>
    <recommendedName>
        <fullName evidence="2">histidine kinase</fullName>
        <ecNumber evidence="2">2.7.13.3</ecNumber>
    </recommendedName>
</protein>
<evidence type="ECO:0000256" key="7">
    <source>
        <dbReference type="ARBA" id="ARBA00022840"/>
    </source>
</evidence>
<dbReference type="SMART" id="SM00388">
    <property type="entry name" value="HisKA"/>
    <property type="match status" value="1"/>
</dbReference>
<evidence type="ECO:0000259" key="13">
    <source>
        <dbReference type="PROSITE" id="PS50113"/>
    </source>
</evidence>
<evidence type="ECO:0000259" key="11">
    <source>
        <dbReference type="PROSITE" id="PS50110"/>
    </source>
</evidence>
<dbReference type="Gene3D" id="3.40.50.2300">
    <property type="match status" value="1"/>
</dbReference>
<dbReference type="GO" id="GO:0005524">
    <property type="term" value="F:ATP binding"/>
    <property type="evidence" value="ECO:0007669"/>
    <property type="project" value="UniProtKB-KW"/>
</dbReference>
<keyword evidence="4 14" id="KW-0808">Transferase</keyword>
<name>Q07KH7_RHOP5</name>
<dbReference type="EMBL" id="CP000463">
    <property type="protein sequence ID" value="ABJ07557.1"/>
    <property type="molecule type" value="Genomic_DNA"/>
</dbReference>
<dbReference type="Pfam" id="PF13426">
    <property type="entry name" value="PAS_9"/>
    <property type="match status" value="1"/>
</dbReference>
<dbReference type="InterPro" id="IPR035965">
    <property type="entry name" value="PAS-like_dom_sf"/>
</dbReference>
<dbReference type="SUPFAM" id="SSF55785">
    <property type="entry name" value="PYP-like sensor domain (PAS domain)"/>
    <property type="match status" value="3"/>
</dbReference>
<dbReference type="Gene3D" id="3.30.565.10">
    <property type="entry name" value="Histidine kinase-like ATPase, C-terminal domain"/>
    <property type="match status" value="1"/>
</dbReference>
<dbReference type="Pfam" id="PF00072">
    <property type="entry name" value="Response_reg"/>
    <property type="match status" value="1"/>
</dbReference>
<dbReference type="Gene3D" id="3.30.450.20">
    <property type="entry name" value="PAS domain"/>
    <property type="match status" value="3"/>
</dbReference>
<dbReference type="CDD" id="cd00130">
    <property type="entry name" value="PAS"/>
    <property type="match status" value="3"/>
</dbReference>
<dbReference type="PRINTS" id="PR00344">
    <property type="entry name" value="BCTRLSENSOR"/>
</dbReference>
<evidence type="ECO:0000256" key="9">
    <source>
        <dbReference type="PROSITE-ProRule" id="PRU00169"/>
    </source>
</evidence>
<feature type="domain" description="PAS" evidence="12">
    <location>
        <begin position="257"/>
        <end position="327"/>
    </location>
</feature>
<organism evidence="14">
    <name type="scientific">Rhodopseudomonas palustris (strain BisA53)</name>
    <dbReference type="NCBI Taxonomy" id="316055"/>
    <lineage>
        <taxon>Bacteria</taxon>
        <taxon>Pseudomonadati</taxon>
        <taxon>Pseudomonadota</taxon>
        <taxon>Alphaproteobacteria</taxon>
        <taxon>Hyphomicrobiales</taxon>
        <taxon>Nitrobacteraceae</taxon>
        <taxon>Rhodopseudomonas</taxon>
    </lineage>
</organism>
<dbReference type="InterPro" id="IPR003594">
    <property type="entry name" value="HATPase_dom"/>
</dbReference>
<feature type="modified residue" description="4-aspartylphosphate" evidence="9">
    <location>
        <position position="715"/>
    </location>
</feature>
<dbReference type="Pfam" id="PF02518">
    <property type="entry name" value="HATPase_c"/>
    <property type="match status" value="1"/>
</dbReference>
<dbReference type="PANTHER" id="PTHR43065">
    <property type="entry name" value="SENSOR HISTIDINE KINASE"/>
    <property type="match status" value="1"/>
</dbReference>
<dbReference type="SUPFAM" id="SSF47384">
    <property type="entry name" value="Homodimeric domain of signal transducing histidine kinase"/>
    <property type="match status" value="1"/>
</dbReference>
<dbReference type="KEGG" id="rpe:RPE_3627"/>
<dbReference type="SMART" id="SM00448">
    <property type="entry name" value="REC"/>
    <property type="match status" value="1"/>
</dbReference>
<evidence type="ECO:0000256" key="5">
    <source>
        <dbReference type="ARBA" id="ARBA00022741"/>
    </source>
</evidence>
<dbReference type="SUPFAM" id="SSF52172">
    <property type="entry name" value="CheY-like"/>
    <property type="match status" value="1"/>
</dbReference>
<evidence type="ECO:0000256" key="8">
    <source>
        <dbReference type="ARBA" id="ARBA00023012"/>
    </source>
</evidence>
<dbReference type="InterPro" id="IPR000700">
    <property type="entry name" value="PAS-assoc_C"/>
</dbReference>
<dbReference type="HOGENOM" id="CLU_433241_0_0_5"/>
<dbReference type="FunFam" id="3.30.450.20:FF:000099">
    <property type="entry name" value="Sensory box sensor histidine kinase"/>
    <property type="match status" value="1"/>
</dbReference>